<feature type="disulfide bond" evidence="14">
    <location>
        <begin position="95"/>
        <end position="107"/>
    </location>
</feature>
<feature type="domain" description="CUB" evidence="15">
    <location>
        <begin position="129"/>
        <end position="242"/>
    </location>
</feature>
<protein>
    <submittedName>
        <fullName evidence="17">Uncharacterized protein</fullName>
    </submittedName>
</protein>
<evidence type="ECO:0000256" key="1">
    <source>
        <dbReference type="ARBA" id="ARBA00004479"/>
    </source>
</evidence>
<feature type="domain" description="CUB" evidence="15">
    <location>
        <begin position="361"/>
        <end position="440"/>
    </location>
</feature>
<dbReference type="InterPro" id="IPR035914">
    <property type="entry name" value="Sperma_CUB_dom_sf"/>
</dbReference>
<evidence type="ECO:0000256" key="7">
    <source>
        <dbReference type="ARBA" id="ARBA00022837"/>
    </source>
</evidence>
<evidence type="ECO:0000256" key="3">
    <source>
        <dbReference type="ARBA" id="ARBA00022583"/>
    </source>
</evidence>
<dbReference type="CDD" id="cd00037">
    <property type="entry name" value="CLECT"/>
    <property type="match status" value="1"/>
</dbReference>
<dbReference type="InterPro" id="IPR001304">
    <property type="entry name" value="C-type_lectin-like"/>
</dbReference>
<dbReference type="FunFam" id="4.10.400.10:FF:000009">
    <property type="entry name" value="Low-density lipoprotein receptor-related protein 1"/>
    <property type="match status" value="1"/>
</dbReference>
<evidence type="ECO:0000256" key="12">
    <source>
        <dbReference type="ARBA" id="ARBA00023180"/>
    </source>
</evidence>
<dbReference type="InterPro" id="IPR016186">
    <property type="entry name" value="C-type_lectin-like/link_sf"/>
</dbReference>
<evidence type="ECO:0000256" key="13">
    <source>
        <dbReference type="PROSITE-ProRule" id="PRU00059"/>
    </source>
</evidence>
<evidence type="ECO:0000256" key="2">
    <source>
        <dbReference type="ARBA" id="ARBA00022536"/>
    </source>
</evidence>
<keyword evidence="2" id="KW-0245">EGF-like domain</keyword>
<comment type="subcellular location">
    <subcellularLocation>
        <location evidence="1">Membrane</location>
        <topology evidence="1">Single-pass type I membrane protein</topology>
    </subcellularLocation>
</comment>
<dbReference type="GO" id="GO:0006897">
    <property type="term" value="P:endocytosis"/>
    <property type="evidence" value="ECO:0007669"/>
    <property type="project" value="UniProtKB-KW"/>
</dbReference>
<keyword evidence="12" id="KW-0325">Glycoprotein</keyword>
<dbReference type="InterPro" id="IPR023415">
    <property type="entry name" value="LDLR_class-A_CS"/>
</dbReference>
<dbReference type="Gene3D" id="2.60.120.290">
    <property type="entry name" value="Spermadhesin, CUB domain"/>
    <property type="match status" value="3"/>
</dbReference>
<evidence type="ECO:0000256" key="8">
    <source>
        <dbReference type="ARBA" id="ARBA00022989"/>
    </source>
</evidence>
<feature type="domain" description="C-type lectin" evidence="16">
    <location>
        <begin position="10"/>
        <end position="91"/>
    </location>
</feature>
<keyword evidence="11" id="KW-0675">Receptor</keyword>
<keyword evidence="4" id="KW-0812">Transmembrane</keyword>
<dbReference type="InterPro" id="IPR000859">
    <property type="entry name" value="CUB_dom"/>
</dbReference>
<dbReference type="Gene3D" id="3.10.100.10">
    <property type="entry name" value="Mannose-Binding Protein A, subunit A"/>
    <property type="match status" value="1"/>
</dbReference>
<sequence>MWWVQIEWVGAELVKLAAFDENRIVGEIVANTTSIKKYWIGKHDHSYGYWSADQPQGDDESCTYVSIDEKQYYKYAWSLDSCQEALSYVCRAPACLQGFFHCTNGKCVKKNTVCDGKDDCGDFSDELDCSNKCTYMKTTPGAIQTASPYEPNSACRWTLEGPEGTRLELQFKAFNTEKNRDEVQVWVGGKTETTAKMVARLSGSEDLNMIPVFYSPNNYMFVKFTSDREKQTGSFSADWKAKSAVENGGRLDLIASGTKQFIQSPSYPNMVLPGLREVWVIKAEGLRKVITVQMEDLDLGEGGFLEIRDGDRAAAPLLAKFEGSDIRTSIVISTLNTVRLYLHTQQQFNGKGFKCSYIEGCGGVITASDGIVMSPGYGIVNYPNYQICRWNITEPNGMSMRLKFEDFEMGDKDFVEVCLSFREKHILNCLVLYLSDYLVI</sequence>
<dbReference type="SUPFAM" id="SSF57424">
    <property type="entry name" value="LDL receptor-like module"/>
    <property type="match status" value="1"/>
</dbReference>
<dbReference type="Pfam" id="PF00431">
    <property type="entry name" value="CUB"/>
    <property type="match status" value="3"/>
</dbReference>
<evidence type="ECO:0000256" key="10">
    <source>
        <dbReference type="ARBA" id="ARBA00023157"/>
    </source>
</evidence>
<evidence type="ECO:0000256" key="6">
    <source>
        <dbReference type="ARBA" id="ARBA00022737"/>
    </source>
</evidence>
<evidence type="ECO:0000259" key="15">
    <source>
        <dbReference type="PROSITE" id="PS01180"/>
    </source>
</evidence>
<dbReference type="SUPFAM" id="SSF56436">
    <property type="entry name" value="C-type lectin-like"/>
    <property type="match status" value="1"/>
</dbReference>
<proteinExistence type="predicted"/>
<dbReference type="SUPFAM" id="SSF49854">
    <property type="entry name" value="Spermadhesin, CUB domain"/>
    <property type="match status" value="3"/>
</dbReference>
<dbReference type="GO" id="GO:0016020">
    <property type="term" value="C:membrane"/>
    <property type="evidence" value="ECO:0007669"/>
    <property type="project" value="UniProtKB-SubCell"/>
</dbReference>
<evidence type="ECO:0000256" key="11">
    <source>
        <dbReference type="ARBA" id="ARBA00023170"/>
    </source>
</evidence>
<dbReference type="PROSITE" id="PS01180">
    <property type="entry name" value="CUB"/>
    <property type="match status" value="3"/>
</dbReference>
<dbReference type="PROSITE" id="PS50068">
    <property type="entry name" value="LDLRA_2"/>
    <property type="match status" value="1"/>
</dbReference>
<feature type="disulfide bond" evidence="14">
    <location>
        <begin position="102"/>
        <end position="120"/>
    </location>
</feature>
<keyword evidence="3" id="KW-0254">Endocytosis</keyword>
<keyword evidence="5" id="KW-0732">Signal</keyword>
<dbReference type="PANTHER" id="PTHR24251">
    <property type="entry name" value="OVOCHYMASE-RELATED"/>
    <property type="match status" value="1"/>
</dbReference>
<evidence type="ECO:0000259" key="16">
    <source>
        <dbReference type="PROSITE" id="PS50041"/>
    </source>
</evidence>
<keyword evidence="7" id="KW-0106">Calcium</keyword>
<keyword evidence="10 14" id="KW-1015">Disulfide bond</keyword>
<evidence type="ECO:0000256" key="14">
    <source>
        <dbReference type="PROSITE-ProRule" id="PRU00124"/>
    </source>
</evidence>
<evidence type="ECO:0000256" key="4">
    <source>
        <dbReference type="ARBA" id="ARBA00022692"/>
    </source>
</evidence>
<dbReference type="Gene3D" id="4.10.400.10">
    <property type="entry name" value="Low-density Lipoprotein Receptor"/>
    <property type="match status" value="1"/>
</dbReference>
<evidence type="ECO:0000313" key="17">
    <source>
        <dbReference type="EMBL" id="KAK2159263.1"/>
    </source>
</evidence>
<keyword evidence="9" id="KW-0472">Membrane</keyword>
<dbReference type="CDD" id="cd00041">
    <property type="entry name" value="CUB"/>
    <property type="match status" value="3"/>
</dbReference>
<keyword evidence="8" id="KW-1133">Transmembrane helix</keyword>
<dbReference type="AlphaFoldDB" id="A0AAD9N8F6"/>
<name>A0AAD9N8F6_RIDPI</name>
<feature type="domain" description="CUB" evidence="15">
    <location>
        <begin position="247"/>
        <end position="360"/>
    </location>
</feature>
<dbReference type="PROSITE" id="PS01209">
    <property type="entry name" value="LDLRA_1"/>
    <property type="match status" value="1"/>
</dbReference>
<dbReference type="Proteomes" id="UP001209878">
    <property type="component" value="Unassembled WGS sequence"/>
</dbReference>
<reference evidence="17" key="1">
    <citation type="journal article" date="2023" name="Mol. Biol. Evol.">
        <title>Third-Generation Sequencing Reveals the Adaptive Role of the Epigenome in Three Deep-Sea Polychaetes.</title>
        <authorList>
            <person name="Perez M."/>
            <person name="Aroh O."/>
            <person name="Sun Y."/>
            <person name="Lan Y."/>
            <person name="Juniper S.K."/>
            <person name="Young C.R."/>
            <person name="Angers B."/>
            <person name="Qian P.Y."/>
        </authorList>
    </citation>
    <scope>NUCLEOTIDE SEQUENCE</scope>
    <source>
        <strain evidence="17">R07B-5</strain>
    </source>
</reference>
<dbReference type="EMBL" id="JAODUO010001729">
    <property type="protein sequence ID" value="KAK2159263.1"/>
    <property type="molecule type" value="Genomic_DNA"/>
</dbReference>
<dbReference type="CDD" id="cd00112">
    <property type="entry name" value="LDLa"/>
    <property type="match status" value="1"/>
</dbReference>
<feature type="disulfide bond" evidence="13">
    <location>
        <begin position="361"/>
        <end position="388"/>
    </location>
</feature>
<dbReference type="PROSITE" id="PS50041">
    <property type="entry name" value="C_TYPE_LECTIN_2"/>
    <property type="match status" value="1"/>
</dbReference>
<keyword evidence="6" id="KW-0677">Repeat</keyword>
<dbReference type="InterPro" id="IPR036055">
    <property type="entry name" value="LDL_receptor-like_sf"/>
</dbReference>
<organism evidence="17 18">
    <name type="scientific">Ridgeia piscesae</name>
    <name type="common">Tubeworm</name>
    <dbReference type="NCBI Taxonomy" id="27915"/>
    <lineage>
        <taxon>Eukaryota</taxon>
        <taxon>Metazoa</taxon>
        <taxon>Spiralia</taxon>
        <taxon>Lophotrochozoa</taxon>
        <taxon>Annelida</taxon>
        <taxon>Polychaeta</taxon>
        <taxon>Sedentaria</taxon>
        <taxon>Canalipalpata</taxon>
        <taxon>Sabellida</taxon>
        <taxon>Siboglinidae</taxon>
        <taxon>Ridgeia</taxon>
    </lineage>
</organism>
<gene>
    <name evidence="17" type="ORF">NP493_1730g00007</name>
</gene>
<keyword evidence="18" id="KW-1185">Reference proteome</keyword>
<comment type="caution">
    <text evidence="17">The sequence shown here is derived from an EMBL/GenBank/DDBJ whole genome shotgun (WGS) entry which is preliminary data.</text>
</comment>
<dbReference type="SMART" id="SM00042">
    <property type="entry name" value="CUB"/>
    <property type="match status" value="2"/>
</dbReference>
<dbReference type="InterPro" id="IPR016187">
    <property type="entry name" value="CTDL_fold"/>
</dbReference>
<evidence type="ECO:0000313" key="18">
    <source>
        <dbReference type="Proteomes" id="UP001209878"/>
    </source>
</evidence>
<evidence type="ECO:0000256" key="9">
    <source>
        <dbReference type="ARBA" id="ARBA00023136"/>
    </source>
</evidence>
<comment type="caution">
    <text evidence="13">Lacks conserved residue(s) required for the propagation of feature annotation.</text>
</comment>
<feature type="disulfide bond" evidence="14">
    <location>
        <begin position="114"/>
        <end position="129"/>
    </location>
</feature>
<dbReference type="SMART" id="SM00192">
    <property type="entry name" value="LDLa"/>
    <property type="match status" value="1"/>
</dbReference>
<dbReference type="InterPro" id="IPR002172">
    <property type="entry name" value="LDrepeatLR_classA_rpt"/>
</dbReference>
<evidence type="ECO:0000256" key="5">
    <source>
        <dbReference type="ARBA" id="ARBA00022729"/>
    </source>
</evidence>
<accession>A0AAD9N8F6</accession>